<evidence type="ECO:0000313" key="1">
    <source>
        <dbReference type="EMBL" id="MET1253648.1"/>
    </source>
</evidence>
<gene>
    <name evidence="1" type="ORF">ABVT43_00770</name>
</gene>
<comment type="caution">
    <text evidence="1">The sequence shown here is derived from an EMBL/GenBank/DDBJ whole genome shotgun (WGS) entry which is preliminary data.</text>
</comment>
<dbReference type="Gene3D" id="1.25.40.10">
    <property type="entry name" value="Tetratricopeptide repeat domain"/>
    <property type="match status" value="2"/>
</dbReference>
<dbReference type="InterPro" id="IPR011990">
    <property type="entry name" value="TPR-like_helical_dom_sf"/>
</dbReference>
<dbReference type="EMBL" id="JBEVCJ010000001">
    <property type="protein sequence ID" value="MET1253648.1"/>
    <property type="molecule type" value="Genomic_DNA"/>
</dbReference>
<reference evidence="1 2" key="1">
    <citation type="submission" date="2024-06" db="EMBL/GenBank/DDBJ databases">
        <authorList>
            <person name="Li F."/>
        </authorList>
    </citation>
    <scope>NUCLEOTIDE SEQUENCE [LARGE SCALE GENOMIC DNA]</scope>
    <source>
        <strain evidence="1 2">GXAS 311</strain>
    </source>
</reference>
<keyword evidence="2" id="KW-1185">Reference proteome</keyword>
<evidence type="ECO:0000313" key="2">
    <source>
        <dbReference type="Proteomes" id="UP001548189"/>
    </source>
</evidence>
<dbReference type="Proteomes" id="UP001548189">
    <property type="component" value="Unassembled WGS sequence"/>
</dbReference>
<dbReference type="InterPro" id="IPR019734">
    <property type="entry name" value="TPR_rpt"/>
</dbReference>
<dbReference type="Pfam" id="PF13432">
    <property type="entry name" value="TPR_16"/>
    <property type="match status" value="1"/>
</dbReference>
<dbReference type="SUPFAM" id="SSF48452">
    <property type="entry name" value="TPR-like"/>
    <property type="match status" value="1"/>
</dbReference>
<accession>A0ABV2BNW9</accession>
<name>A0ABV2BNW9_9GAMM</name>
<protein>
    <submittedName>
        <fullName evidence="1">Tetratricopeptide repeat protein</fullName>
    </submittedName>
</protein>
<dbReference type="SMART" id="SM00028">
    <property type="entry name" value="TPR"/>
    <property type="match status" value="4"/>
</dbReference>
<sequence>MKSSRISRQFLFAGASLLTSVCLSLPAANQSETVTDNQTVQSAEDFKKPVIIEDLAYGNILFDYYRGKPINALNSILVAQQQNTLNNHTQSARLLSGVIYLDLGMLTLAQKIFNELLTEADLQSGLFSKIEFYLGKLHYKQGDLKQAEFRLSRIIDTLDSKLKDEGLVILSNIAVSHGNKQQAREWLDLISENSQLSAFSQFNLGMLWLREGQFEQAQPILSNIRATDKEDPVVKGLHDKANIALGYYLLAQKQFTEAREYLNQVRLESPSSNKALLGMGWSYGEEGNYRKALSFWLELNKRDIRDIAVQEVLLAVPYAYQKLNAMQLALEHYVNASTQYQQQLDLIDSLLLKINNEGLIESFVSQIVNQAPELSDKGVEDSQLFGDQYDYYLFELISQHHFNEGFRSYQKLGQLAQILSYWESQLPAFTDILDTNQLRFQEKLPLVDSYLNQGAFDQYTLQLELMKSHLNDVKQNKNLHVIANEKQLKLHQRINSLMQKLSIIPSELLTDDQRLKAERAKGVLQWQFEENKTEKIWQLEKEINQIESVLQELQNRKFSLANARQKAAGRFDGYQQKIDVAANKLLSLRDKIKVQITLQAEDLKSQIIAVLNKRKATLDYYLLQSDLSVARLHEKALKIPELE</sequence>
<organism evidence="1 2">
    <name type="scientific">Aliikangiella maris</name>
    <dbReference type="NCBI Taxonomy" id="3162458"/>
    <lineage>
        <taxon>Bacteria</taxon>
        <taxon>Pseudomonadati</taxon>
        <taxon>Pseudomonadota</taxon>
        <taxon>Gammaproteobacteria</taxon>
        <taxon>Oceanospirillales</taxon>
        <taxon>Pleioneaceae</taxon>
        <taxon>Aliikangiella</taxon>
    </lineage>
</organism>
<proteinExistence type="predicted"/>